<dbReference type="EMBL" id="MHCJ01000003">
    <property type="protein sequence ID" value="OGY18178.1"/>
    <property type="molecule type" value="Genomic_DNA"/>
</dbReference>
<sequence length="232" mass="26054">MREQSGSGDSYSQLTARLELHRQRFRLAERGRFSVEELIGELHQKGRDIVQPDEATEWLANKQVLAYSSGGGFGMFYRKKGQDLYTVSFTTEPHDWPNPIRDARIRYAVSFQEDVDAGASSRHSASVAIRILGGGDNKGYHWWSYLSEEGRDRLQFVPETSGVIWGGHDFKRGVEPLYAVDPALVPTVLSWEEVGERFSHFAEKRIAWAEVSELLASPTAAGHVDPFLPEGA</sequence>
<reference evidence="1 2" key="1">
    <citation type="journal article" date="2016" name="Nat. Commun.">
        <title>Thousands of microbial genomes shed light on interconnected biogeochemical processes in an aquifer system.</title>
        <authorList>
            <person name="Anantharaman K."/>
            <person name="Brown C.T."/>
            <person name="Hug L.A."/>
            <person name="Sharon I."/>
            <person name="Castelle C.J."/>
            <person name="Probst A.J."/>
            <person name="Thomas B.C."/>
            <person name="Singh A."/>
            <person name="Wilkins M.J."/>
            <person name="Karaoz U."/>
            <person name="Brodie E.L."/>
            <person name="Williams K.H."/>
            <person name="Hubbard S.S."/>
            <person name="Banfield J.F."/>
        </authorList>
    </citation>
    <scope>NUCLEOTIDE SEQUENCE [LARGE SCALE GENOMIC DNA]</scope>
</reference>
<gene>
    <name evidence="1" type="ORF">A2786_01525</name>
</gene>
<dbReference type="Proteomes" id="UP000179233">
    <property type="component" value="Unassembled WGS sequence"/>
</dbReference>
<protein>
    <submittedName>
        <fullName evidence="1">Uncharacterized protein</fullName>
    </submittedName>
</protein>
<name>A0A1G1VRZ8_9BACT</name>
<comment type="caution">
    <text evidence="1">The sequence shown here is derived from an EMBL/GenBank/DDBJ whole genome shotgun (WGS) entry which is preliminary data.</text>
</comment>
<evidence type="ECO:0000313" key="1">
    <source>
        <dbReference type="EMBL" id="OGY18178.1"/>
    </source>
</evidence>
<proteinExistence type="predicted"/>
<organism evidence="1 2">
    <name type="scientific">Candidatus Chisholmbacteria bacterium RIFCSPHIGHO2_01_FULL_52_32</name>
    <dbReference type="NCBI Taxonomy" id="1797591"/>
    <lineage>
        <taxon>Bacteria</taxon>
        <taxon>Candidatus Chisholmiibacteriota</taxon>
    </lineage>
</organism>
<accession>A0A1G1VRZ8</accession>
<evidence type="ECO:0000313" key="2">
    <source>
        <dbReference type="Proteomes" id="UP000179233"/>
    </source>
</evidence>
<dbReference type="AlphaFoldDB" id="A0A1G1VRZ8"/>